<reference evidence="5 6" key="1">
    <citation type="submission" date="2024-11" db="EMBL/GenBank/DDBJ databases">
        <title>Adaptive evolution of stress response genes in parasites aligns with host niche diversity.</title>
        <authorList>
            <person name="Hahn C."/>
            <person name="Resl P."/>
        </authorList>
    </citation>
    <scope>NUCLEOTIDE SEQUENCE [LARGE SCALE GENOMIC DNA]</scope>
    <source>
        <strain evidence="5">EGGRZ-B1_66</strain>
        <tissue evidence="5">Body</tissue>
    </source>
</reference>
<evidence type="ECO:0000256" key="1">
    <source>
        <dbReference type="ARBA" id="ARBA00022574"/>
    </source>
</evidence>
<comment type="caution">
    <text evidence="5">The sequence shown here is derived from an EMBL/GenBank/DDBJ whole genome shotgun (WGS) entry which is preliminary data.</text>
</comment>
<gene>
    <name evidence="5" type="primary">WDR26</name>
    <name evidence="5" type="ORF">Ciccas_008555</name>
</gene>
<evidence type="ECO:0000313" key="5">
    <source>
        <dbReference type="EMBL" id="KAL3312845.1"/>
    </source>
</evidence>
<dbReference type="AlphaFoldDB" id="A0ABD2PZL4"/>
<protein>
    <submittedName>
        <fullName evidence="5">WD repeat-containing protein 26</fullName>
    </submittedName>
</protein>
<feature type="domain" description="CTLH" evidence="4">
    <location>
        <begin position="45"/>
        <end position="104"/>
    </location>
</feature>
<dbReference type="SUPFAM" id="SSF82171">
    <property type="entry name" value="DPP6 N-terminal domain-like"/>
    <property type="match status" value="1"/>
</dbReference>
<organism evidence="5 6">
    <name type="scientific">Cichlidogyrus casuarinus</name>
    <dbReference type="NCBI Taxonomy" id="1844966"/>
    <lineage>
        <taxon>Eukaryota</taxon>
        <taxon>Metazoa</taxon>
        <taxon>Spiralia</taxon>
        <taxon>Lophotrochozoa</taxon>
        <taxon>Platyhelminthes</taxon>
        <taxon>Monogenea</taxon>
        <taxon>Monopisthocotylea</taxon>
        <taxon>Dactylogyridea</taxon>
        <taxon>Ancyrocephalidae</taxon>
        <taxon>Cichlidogyrus</taxon>
    </lineage>
</organism>
<dbReference type="PANTHER" id="PTHR22838:SF0">
    <property type="entry name" value="WD REPEAT-CONTAINING PROTEIN 26"/>
    <property type="match status" value="1"/>
</dbReference>
<dbReference type="SMART" id="SM00320">
    <property type="entry name" value="WD40"/>
    <property type="match status" value="5"/>
</dbReference>
<dbReference type="PANTHER" id="PTHR22838">
    <property type="entry name" value="WD REPEAT PROTEIN 26-RELATED"/>
    <property type="match status" value="1"/>
</dbReference>
<dbReference type="InterPro" id="IPR051350">
    <property type="entry name" value="WD_repeat-ST_regulator"/>
</dbReference>
<keyword evidence="6" id="KW-1185">Reference proteome</keyword>
<dbReference type="Proteomes" id="UP001626550">
    <property type="component" value="Unassembled WGS sequence"/>
</dbReference>
<sequence>MHNGTEKLCKSRDDQLLQLIGQYLCDKGFHGAYNELSKASGIKLENESATSLRRAILDGNWEQGEQALESLKRTLIDRKMIPEINFCILEQRFLELLEANEVMSAVALLRNRLTPLQINRDRVHLLASCILCRTPAEIRAQAGGWTGTGLESRQLLVERIQHFMPAQTMLPPKRLELLVDDAVRTHIKSCVFHNESMQETLQSASLLENHHCSLDKFPAVPIQRLKPTQSELWFCQFSPNGYFLATCGKECNIELWTVNPATRTLSPHKSISTNSHQNFLCWAPDSSKLAVCFSEEQSVVMVFDPVTGNTICQQKVNEDDSFSAATFFADSRTLAFGGMKGTFYIIDTMDEGRILTVVEGYRVQAMTAVYRLRPTDCCFTDNAAPGNHPVRSAGSVESSASRRQLLNRSRFSNCDETRRIPLNPRQRGFRRVPPLPPSLVKSSANSDCLFYADGFTEPMSSVRGPSSASPQLSASRQFFEAESLSQYDELLVADTMNRVSLFRFGYTTKPEPASPVVPLEVSTRGPVAVTVRNDVPWYRVPGYSNLVTGEASASVNPERAYRVLQSIFAQARAPQERAFILIPSLRETGNGTTTENGTTTAQEGSTLPRLFTVNLEGSNYELREQISLFKESNPINSLVLNRCGRQVLLGSQKLGLQLWDIGAGAVVERFVGAKQENNKQQPSMGGVNEDFVICGSEDGKMHFWRCGMGSEPIHSVDAAGPTTVVNCVHWNPVITNMIAAVNDEGELLVFAPLQFATDALEPKSPLLPPPPQQSQQPQQHNGDVAESVELMDWIQHH</sequence>
<accession>A0ABD2PZL4</accession>
<evidence type="ECO:0000256" key="3">
    <source>
        <dbReference type="SAM" id="MobiDB-lite"/>
    </source>
</evidence>
<dbReference type="InterPro" id="IPR001680">
    <property type="entry name" value="WD40_rpt"/>
</dbReference>
<dbReference type="Pfam" id="PF00400">
    <property type="entry name" value="WD40"/>
    <property type="match status" value="1"/>
</dbReference>
<feature type="region of interest" description="Disordered" evidence="3">
    <location>
        <begin position="761"/>
        <end position="784"/>
    </location>
</feature>
<dbReference type="EMBL" id="JBJKFK010001530">
    <property type="protein sequence ID" value="KAL3312845.1"/>
    <property type="molecule type" value="Genomic_DNA"/>
</dbReference>
<dbReference type="InterPro" id="IPR006595">
    <property type="entry name" value="CTLH_C"/>
</dbReference>
<dbReference type="InterPro" id="IPR006594">
    <property type="entry name" value="LisH"/>
</dbReference>
<dbReference type="PROSITE" id="PS50896">
    <property type="entry name" value="LISH"/>
    <property type="match status" value="1"/>
</dbReference>
<name>A0ABD2PZL4_9PLAT</name>
<dbReference type="PROSITE" id="PS50897">
    <property type="entry name" value="CTLH"/>
    <property type="match status" value="1"/>
</dbReference>
<keyword evidence="2" id="KW-0677">Repeat</keyword>
<evidence type="ECO:0000259" key="4">
    <source>
        <dbReference type="PROSITE" id="PS50897"/>
    </source>
</evidence>
<evidence type="ECO:0000313" key="6">
    <source>
        <dbReference type="Proteomes" id="UP001626550"/>
    </source>
</evidence>
<evidence type="ECO:0000256" key="2">
    <source>
        <dbReference type="ARBA" id="ARBA00022737"/>
    </source>
</evidence>
<proteinExistence type="predicted"/>
<keyword evidence="1" id="KW-0853">WD repeat</keyword>
<dbReference type="SMART" id="SM00668">
    <property type="entry name" value="CTLH"/>
    <property type="match status" value="1"/>
</dbReference>
<dbReference type="Gene3D" id="2.130.10.10">
    <property type="entry name" value="YVTN repeat-like/Quinoprotein amine dehydrogenase"/>
    <property type="match status" value="2"/>
</dbReference>
<dbReference type="InterPro" id="IPR015943">
    <property type="entry name" value="WD40/YVTN_repeat-like_dom_sf"/>
</dbReference>